<evidence type="ECO:0000313" key="4">
    <source>
        <dbReference type="Proteomes" id="UP000317043"/>
    </source>
</evidence>
<dbReference type="AlphaFoldDB" id="A0A543AT58"/>
<feature type="compositionally biased region" description="Polar residues" evidence="1">
    <location>
        <begin position="312"/>
        <end position="325"/>
    </location>
</feature>
<sequence>MKASKTETVSPPGSAITLILFAVAATWLALQLLALRTLVAGAVKVDPSEVANLILGLSGLVVGIVFAGGVAGMAMRNFGPKALGFLANLPRIVTSVLGGLGVAIVMAVATYFTFAETPGLGMLIGGVAGVSGLLGGCLASIRSIHLATAGLTGTAVLLAVFFLRGYFTPELLAGLGRGISAYRTLAIVGGLVAGLCVGLAAFIYLRRRAPQTGLYGYLGAGAAPGVLWLISEIITQITASQLTGPAGEGQIDLDALSLQISAQSQFNGGLAALFTGATTAVLAFGLLIPSKNKRNKSAEANSKKPKGGPKTDASSTKRATRSGTPGKQASKAGKSSSKAQRAK</sequence>
<dbReference type="InParanoid" id="A0A543AT58"/>
<feature type="transmembrane region" description="Helical" evidence="2">
    <location>
        <begin position="120"/>
        <end position="139"/>
    </location>
</feature>
<keyword evidence="2" id="KW-0472">Membrane</keyword>
<feature type="transmembrane region" description="Helical" evidence="2">
    <location>
        <begin position="212"/>
        <end position="230"/>
    </location>
</feature>
<protein>
    <submittedName>
        <fullName evidence="3">Uncharacterized protein</fullName>
    </submittedName>
</protein>
<dbReference type="RefSeq" id="WP_142036100.1">
    <property type="nucleotide sequence ID" value="NZ_JBHTGS010000001.1"/>
</dbReference>
<reference evidence="3 4" key="1">
    <citation type="submission" date="2019-06" db="EMBL/GenBank/DDBJ databases">
        <title>Sequencing the genomes of 1000 actinobacteria strains.</title>
        <authorList>
            <person name="Klenk H.-P."/>
        </authorList>
    </citation>
    <scope>NUCLEOTIDE SEQUENCE [LARGE SCALE GENOMIC DNA]</scope>
    <source>
        <strain evidence="3 4">DSM 45928</strain>
    </source>
</reference>
<dbReference type="OrthoDB" id="5195002at2"/>
<gene>
    <name evidence="3" type="ORF">FB566_1261</name>
</gene>
<evidence type="ECO:0000256" key="1">
    <source>
        <dbReference type="SAM" id="MobiDB-lite"/>
    </source>
</evidence>
<organism evidence="3 4">
    <name type="scientific">Stackebrandtia endophytica</name>
    <dbReference type="NCBI Taxonomy" id="1496996"/>
    <lineage>
        <taxon>Bacteria</taxon>
        <taxon>Bacillati</taxon>
        <taxon>Actinomycetota</taxon>
        <taxon>Actinomycetes</taxon>
        <taxon>Glycomycetales</taxon>
        <taxon>Glycomycetaceae</taxon>
        <taxon>Stackebrandtia</taxon>
    </lineage>
</organism>
<feature type="transmembrane region" description="Helical" evidence="2">
    <location>
        <begin position="266"/>
        <end position="288"/>
    </location>
</feature>
<feature type="transmembrane region" description="Helical" evidence="2">
    <location>
        <begin position="179"/>
        <end position="205"/>
    </location>
</feature>
<evidence type="ECO:0000313" key="3">
    <source>
        <dbReference type="EMBL" id="TQL75748.1"/>
    </source>
</evidence>
<keyword evidence="4" id="KW-1185">Reference proteome</keyword>
<dbReference type="Proteomes" id="UP000317043">
    <property type="component" value="Unassembled WGS sequence"/>
</dbReference>
<feature type="compositionally biased region" description="Low complexity" evidence="1">
    <location>
        <begin position="326"/>
        <end position="343"/>
    </location>
</feature>
<feature type="transmembrane region" description="Helical" evidence="2">
    <location>
        <begin position="92"/>
        <end position="114"/>
    </location>
</feature>
<feature type="region of interest" description="Disordered" evidence="1">
    <location>
        <begin position="293"/>
        <end position="343"/>
    </location>
</feature>
<keyword evidence="2" id="KW-1133">Transmembrane helix</keyword>
<dbReference type="EMBL" id="VFOW01000001">
    <property type="protein sequence ID" value="TQL75748.1"/>
    <property type="molecule type" value="Genomic_DNA"/>
</dbReference>
<name>A0A543AT58_9ACTN</name>
<accession>A0A543AT58</accession>
<feature type="transmembrane region" description="Helical" evidence="2">
    <location>
        <begin position="51"/>
        <end position="71"/>
    </location>
</feature>
<feature type="transmembrane region" description="Helical" evidence="2">
    <location>
        <begin position="146"/>
        <end position="167"/>
    </location>
</feature>
<comment type="caution">
    <text evidence="3">The sequence shown here is derived from an EMBL/GenBank/DDBJ whole genome shotgun (WGS) entry which is preliminary data.</text>
</comment>
<evidence type="ECO:0000256" key="2">
    <source>
        <dbReference type="SAM" id="Phobius"/>
    </source>
</evidence>
<proteinExistence type="predicted"/>
<keyword evidence="2" id="KW-0812">Transmembrane</keyword>